<keyword evidence="4" id="KW-0238">DNA-binding</keyword>
<evidence type="ECO:0000313" key="8">
    <source>
        <dbReference type="EMBL" id="UVI29496.1"/>
    </source>
</evidence>
<proteinExistence type="inferred from homology"/>
<protein>
    <submittedName>
        <fullName evidence="8">RNA polymerase sigma factor</fullName>
    </submittedName>
</protein>
<reference evidence="8" key="1">
    <citation type="submission" date="2022-01" db="EMBL/GenBank/DDBJ databases">
        <title>Paenibacillus spongiae sp. nov., isolated from marine sponge.</title>
        <authorList>
            <person name="Li Z."/>
            <person name="Zhang M."/>
        </authorList>
    </citation>
    <scope>NUCLEOTIDE SEQUENCE</scope>
    <source>
        <strain evidence="8">PHS-Z3</strain>
    </source>
</reference>
<keyword evidence="9" id="KW-1185">Reference proteome</keyword>
<name>A0ABY5S6F8_9BACL</name>
<comment type="similarity">
    <text evidence="1">Belongs to the sigma-70 factor family. ECF subfamily.</text>
</comment>
<dbReference type="InterPro" id="IPR013324">
    <property type="entry name" value="RNA_pol_sigma_r3/r4-like"/>
</dbReference>
<gene>
    <name evidence="8" type="ORF">L1F29_29435</name>
</gene>
<evidence type="ECO:0000256" key="2">
    <source>
        <dbReference type="ARBA" id="ARBA00023015"/>
    </source>
</evidence>
<dbReference type="RefSeq" id="WP_258385585.1">
    <property type="nucleotide sequence ID" value="NZ_CP091430.1"/>
</dbReference>
<dbReference type="InterPro" id="IPR014284">
    <property type="entry name" value="RNA_pol_sigma-70_dom"/>
</dbReference>
<keyword evidence="2" id="KW-0805">Transcription regulation</keyword>
<dbReference type="Pfam" id="PF08281">
    <property type="entry name" value="Sigma70_r4_2"/>
    <property type="match status" value="1"/>
</dbReference>
<keyword evidence="3" id="KW-0731">Sigma factor</keyword>
<dbReference type="NCBIfam" id="TIGR02937">
    <property type="entry name" value="sigma70-ECF"/>
    <property type="match status" value="1"/>
</dbReference>
<dbReference type="PANTHER" id="PTHR43133">
    <property type="entry name" value="RNA POLYMERASE ECF-TYPE SIGMA FACTO"/>
    <property type="match status" value="1"/>
</dbReference>
<organism evidence="8 9">
    <name type="scientific">Paenibacillus spongiae</name>
    <dbReference type="NCBI Taxonomy" id="2909671"/>
    <lineage>
        <taxon>Bacteria</taxon>
        <taxon>Bacillati</taxon>
        <taxon>Bacillota</taxon>
        <taxon>Bacilli</taxon>
        <taxon>Bacillales</taxon>
        <taxon>Paenibacillaceae</taxon>
        <taxon>Paenibacillus</taxon>
    </lineage>
</organism>
<keyword evidence="5" id="KW-0804">Transcription</keyword>
<dbReference type="Gene3D" id="1.10.10.10">
    <property type="entry name" value="Winged helix-like DNA-binding domain superfamily/Winged helix DNA-binding domain"/>
    <property type="match status" value="1"/>
</dbReference>
<dbReference type="InterPro" id="IPR036388">
    <property type="entry name" value="WH-like_DNA-bd_sf"/>
</dbReference>
<dbReference type="Proteomes" id="UP001057877">
    <property type="component" value="Chromosome"/>
</dbReference>
<feature type="domain" description="RNA polymerase sigma factor 70 region 4 type 2" evidence="7">
    <location>
        <begin position="109"/>
        <end position="160"/>
    </location>
</feature>
<evidence type="ECO:0000259" key="7">
    <source>
        <dbReference type="Pfam" id="PF08281"/>
    </source>
</evidence>
<dbReference type="InterPro" id="IPR013249">
    <property type="entry name" value="RNA_pol_sigma70_r4_t2"/>
</dbReference>
<dbReference type="Gene3D" id="1.10.1740.10">
    <property type="match status" value="1"/>
</dbReference>
<dbReference type="SUPFAM" id="SSF88946">
    <property type="entry name" value="Sigma2 domain of RNA polymerase sigma factors"/>
    <property type="match status" value="1"/>
</dbReference>
<evidence type="ECO:0000256" key="1">
    <source>
        <dbReference type="ARBA" id="ARBA00010641"/>
    </source>
</evidence>
<dbReference type="PANTHER" id="PTHR43133:SF8">
    <property type="entry name" value="RNA POLYMERASE SIGMA FACTOR HI_1459-RELATED"/>
    <property type="match status" value="1"/>
</dbReference>
<dbReference type="InterPro" id="IPR007627">
    <property type="entry name" value="RNA_pol_sigma70_r2"/>
</dbReference>
<dbReference type="InterPro" id="IPR039425">
    <property type="entry name" value="RNA_pol_sigma-70-like"/>
</dbReference>
<evidence type="ECO:0000256" key="3">
    <source>
        <dbReference type="ARBA" id="ARBA00023082"/>
    </source>
</evidence>
<evidence type="ECO:0000256" key="5">
    <source>
        <dbReference type="ARBA" id="ARBA00023163"/>
    </source>
</evidence>
<evidence type="ECO:0000256" key="4">
    <source>
        <dbReference type="ARBA" id="ARBA00023125"/>
    </source>
</evidence>
<feature type="domain" description="RNA polymerase sigma-70 region 2" evidence="6">
    <location>
        <begin position="9"/>
        <end position="77"/>
    </location>
</feature>
<accession>A0ABY5S6F8</accession>
<dbReference type="SUPFAM" id="SSF88659">
    <property type="entry name" value="Sigma3 and sigma4 domains of RNA polymerase sigma factors"/>
    <property type="match status" value="1"/>
</dbReference>
<dbReference type="CDD" id="cd06171">
    <property type="entry name" value="Sigma70_r4"/>
    <property type="match status" value="1"/>
</dbReference>
<dbReference type="EMBL" id="CP091430">
    <property type="protein sequence ID" value="UVI29496.1"/>
    <property type="molecule type" value="Genomic_DNA"/>
</dbReference>
<evidence type="ECO:0000313" key="9">
    <source>
        <dbReference type="Proteomes" id="UP001057877"/>
    </source>
</evidence>
<sequence>MNKALFQELYAGHSRKVFAYLLGRTTNKDTAADLLQDTFLRVWNRIDTAGHIHEDERLHWIFSIASNLVKDYYRKSATRKKADERIRAERAETAGDLSQWLAGKERFSELEAAINELPEELRCILLMKVIGGMNSFQIGDSLNVPAGTVRYRIAQARRLLADKLHILPAEERVERRKPNG</sequence>
<evidence type="ECO:0000259" key="6">
    <source>
        <dbReference type="Pfam" id="PF04542"/>
    </source>
</evidence>
<dbReference type="Pfam" id="PF04542">
    <property type="entry name" value="Sigma70_r2"/>
    <property type="match status" value="1"/>
</dbReference>
<dbReference type="InterPro" id="IPR013325">
    <property type="entry name" value="RNA_pol_sigma_r2"/>
</dbReference>